<gene>
    <name evidence="2" type="ORF">HNP73_002069</name>
</gene>
<dbReference type="Proteomes" id="UP000549457">
    <property type="component" value="Unassembled WGS sequence"/>
</dbReference>
<keyword evidence="2" id="KW-0808">Transferase</keyword>
<proteinExistence type="predicted"/>
<dbReference type="InterPro" id="IPR029044">
    <property type="entry name" value="Nucleotide-diphossugar_trans"/>
</dbReference>
<dbReference type="GO" id="GO:0016740">
    <property type="term" value="F:transferase activity"/>
    <property type="evidence" value="ECO:0007669"/>
    <property type="project" value="UniProtKB-KW"/>
</dbReference>
<dbReference type="InterPro" id="IPR050834">
    <property type="entry name" value="Glycosyltransf_2"/>
</dbReference>
<dbReference type="PANTHER" id="PTHR43685">
    <property type="entry name" value="GLYCOSYLTRANSFERASE"/>
    <property type="match status" value="1"/>
</dbReference>
<dbReference type="SUPFAM" id="SSF53448">
    <property type="entry name" value="Nucleotide-diphospho-sugar transferases"/>
    <property type="match status" value="1"/>
</dbReference>
<dbReference type="AlphaFoldDB" id="A0A840SS13"/>
<organism evidence="2 3">
    <name type="scientific">Amaricoccus macauensis</name>
    <dbReference type="NCBI Taxonomy" id="57001"/>
    <lineage>
        <taxon>Bacteria</taxon>
        <taxon>Pseudomonadati</taxon>
        <taxon>Pseudomonadota</taxon>
        <taxon>Alphaproteobacteria</taxon>
        <taxon>Rhodobacterales</taxon>
        <taxon>Paracoccaceae</taxon>
        <taxon>Amaricoccus</taxon>
    </lineage>
</organism>
<comment type="caution">
    <text evidence="2">The sequence shown here is derived from an EMBL/GenBank/DDBJ whole genome shotgun (WGS) entry which is preliminary data.</text>
</comment>
<dbReference type="InterPro" id="IPR001173">
    <property type="entry name" value="Glyco_trans_2-like"/>
</dbReference>
<dbReference type="Gene3D" id="3.90.550.10">
    <property type="entry name" value="Spore Coat Polysaccharide Biosynthesis Protein SpsA, Chain A"/>
    <property type="match status" value="1"/>
</dbReference>
<name>A0A840SS13_9RHOB</name>
<dbReference type="EMBL" id="JACHFM010000002">
    <property type="protein sequence ID" value="MBB5222133.1"/>
    <property type="molecule type" value="Genomic_DNA"/>
</dbReference>
<dbReference type="PANTHER" id="PTHR43685:SF11">
    <property type="entry name" value="GLYCOSYLTRANSFERASE TAGX-RELATED"/>
    <property type="match status" value="1"/>
</dbReference>
<evidence type="ECO:0000313" key="2">
    <source>
        <dbReference type="EMBL" id="MBB5222133.1"/>
    </source>
</evidence>
<evidence type="ECO:0000313" key="3">
    <source>
        <dbReference type="Proteomes" id="UP000549457"/>
    </source>
</evidence>
<dbReference type="RefSeq" id="WP_184148549.1">
    <property type="nucleotide sequence ID" value="NZ_JACHFM010000002.1"/>
</dbReference>
<dbReference type="Pfam" id="PF00535">
    <property type="entry name" value="Glycos_transf_2"/>
    <property type="match status" value="1"/>
</dbReference>
<protein>
    <submittedName>
        <fullName evidence="2">Glycosyltransferase involved in cell wall biosynthesis</fullName>
    </submittedName>
</protein>
<accession>A0A840SS13</accession>
<evidence type="ECO:0000259" key="1">
    <source>
        <dbReference type="Pfam" id="PF00535"/>
    </source>
</evidence>
<keyword evidence="3" id="KW-1185">Reference proteome</keyword>
<reference evidence="2 3" key="1">
    <citation type="submission" date="2020-08" db="EMBL/GenBank/DDBJ databases">
        <title>Genomic Encyclopedia of Type Strains, Phase IV (KMG-IV): sequencing the most valuable type-strain genomes for metagenomic binning, comparative biology and taxonomic classification.</title>
        <authorList>
            <person name="Goeker M."/>
        </authorList>
    </citation>
    <scope>NUCLEOTIDE SEQUENCE [LARGE SCALE GENOMIC DNA]</scope>
    <source>
        <strain evidence="2 3">DSM 101730</strain>
    </source>
</reference>
<sequence length="326" mass="35181">MTEATASSAAAQTPRLSVIINNYNYAGFVSRAIDSVLAEGHPETEIVVVDDGSTDGSREVLASYGDRIATVLQVNQGQAAAINAGVRAARGDVLLFLDADDWILPGRLRAVDAAFAANPEAALVYHRLQPMRSDGTLVMKTIPRTLGAGNLVPQLVRSAGWWDFPLTSALAVRKGAWYAAGPIPPEFRISADAWIVGILPFIGPVVALPEALGAYRIHQNTWYRATEDAGTLRKRMAHWKATVQVTNRWLIAQGRPERLSLADHHPYHVAAARLSGVTVRERLGLLLAGLTFRGEADLARRVRRTLVTARDLPSRGAGAALTESSE</sequence>
<feature type="domain" description="Glycosyltransferase 2-like" evidence="1">
    <location>
        <begin position="17"/>
        <end position="130"/>
    </location>
</feature>